<accession>A0A8X6MQR4</accession>
<comment type="caution">
    <text evidence="2">The sequence shown here is derived from an EMBL/GenBank/DDBJ whole genome shotgun (WGS) entry which is preliminary data.</text>
</comment>
<reference evidence="2" key="1">
    <citation type="submission" date="2020-08" db="EMBL/GenBank/DDBJ databases">
        <title>Multicomponent nature underlies the extraordinary mechanical properties of spider dragline silk.</title>
        <authorList>
            <person name="Kono N."/>
            <person name="Nakamura H."/>
            <person name="Mori M."/>
            <person name="Yoshida Y."/>
            <person name="Ohtoshi R."/>
            <person name="Malay A.D."/>
            <person name="Moran D.A.P."/>
            <person name="Tomita M."/>
            <person name="Numata K."/>
            <person name="Arakawa K."/>
        </authorList>
    </citation>
    <scope>NUCLEOTIDE SEQUENCE</scope>
</reference>
<dbReference type="EMBL" id="BMAW01001134">
    <property type="protein sequence ID" value="GFS72746.1"/>
    <property type="molecule type" value="Genomic_DNA"/>
</dbReference>
<organism evidence="2 3">
    <name type="scientific">Nephila pilipes</name>
    <name type="common">Giant wood spider</name>
    <name type="synonym">Nephila maculata</name>
    <dbReference type="NCBI Taxonomy" id="299642"/>
    <lineage>
        <taxon>Eukaryota</taxon>
        <taxon>Metazoa</taxon>
        <taxon>Ecdysozoa</taxon>
        <taxon>Arthropoda</taxon>
        <taxon>Chelicerata</taxon>
        <taxon>Arachnida</taxon>
        <taxon>Araneae</taxon>
        <taxon>Araneomorphae</taxon>
        <taxon>Entelegynae</taxon>
        <taxon>Araneoidea</taxon>
        <taxon>Nephilidae</taxon>
        <taxon>Nephila</taxon>
    </lineage>
</organism>
<dbReference type="Proteomes" id="UP000887013">
    <property type="component" value="Unassembled WGS sequence"/>
</dbReference>
<feature type="region of interest" description="Disordered" evidence="1">
    <location>
        <begin position="75"/>
        <end position="95"/>
    </location>
</feature>
<name>A0A8X6MQR4_NEPPI</name>
<evidence type="ECO:0000313" key="3">
    <source>
        <dbReference type="Proteomes" id="UP000887013"/>
    </source>
</evidence>
<keyword evidence="3" id="KW-1185">Reference proteome</keyword>
<sequence>MAGGHDGTYQRLLRCSHYQIQRRPGQKNLPLISDHFNRGVKFQKSLRDLGIEKENSFQPNSDLRRRFPLLIKTGSSTIQSPLPTHEKTDPISLATYPVPPVASNFRVHS</sequence>
<protein>
    <submittedName>
        <fullName evidence="2">Uncharacterized protein</fullName>
    </submittedName>
</protein>
<evidence type="ECO:0000313" key="2">
    <source>
        <dbReference type="EMBL" id="GFS72746.1"/>
    </source>
</evidence>
<dbReference type="OrthoDB" id="10559137at2759"/>
<dbReference type="AlphaFoldDB" id="A0A8X6MQR4"/>
<gene>
    <name evidence="2" type="ORF">NPIL_97561</name>
</gene>
<proteinExistence type="predicted"/>
<evidence type="ECO:0000256" key="1">
    <source>
        <dbReference type="SAM" id="MobiDB-lite"/>
    </source>
</evidence>